<protein>
    <submittedName>
        <fullName evidence="1">Uncharacterized protein</fullName>
    </submittedName>
</protein>
<evidence type="ECO:0000313" key="1">
    <source>
        <dbReference type="EMBL" id="MTJ00373.1"/>
    </source>
</evidence>
<name>A0A844I1Y1_9GAMM</name>
<dbReference type="AlphaFoldDB" id="A0A844I1Y1"/>
<organism evidence="1 2">
    <name type="scientific">Marinobacter adhaerens</name>
    <dbReference type="NCBI Taxonomy" id="1033846"/>
    <lineage>
        <taxon>Bacteria</taxon>
        <taxon>Pseudomonadati</taxon>
        <taxon>Pseudomonadota</taxon>
        <taxon>Gammaproteobacteria</taxon>
        <taxon>Pseudomonadales</taxon>
        <taxon>Marinobacteraceae</taxon>
        <taxon>Marinobacter</taxon>
    </lineage>
</organism>
<dbReference type="EMBL" id="VENC01000018">
    <property type="protein sequence ID" value="MTJ00373.1"/>
    <property type="molecule type" value="Genomic_DNA"/>
</dbReference>
<reference evidence="1 2" key="1">
    <citation type="submission" date="2019-06" db="EMBL/GenBank/DDBJ databases">
        <title>Enrichment of Autotrophic Halophilic Microorganisms from Red Sea Brine Pool Using Microbial Electrosynthesis System.</title>
        <authorList>
            <person name="Alqahtani M.F."/>
            <person name="Bajracharya S."/>
            <person name="Katuri K.P."/>
            <person name="Ali M."/>
            <person name="Saikaly P.E."/>
        </authorList>
    </citation>
    <scope>NUCLEOTIDE SEQUENCE [LARGE SCALE GENOMIC DNA]</scope>
    <source>
        <strain evidence="1">MES15</strain>
    </source>
</reference>
<sequence>MANWISLKLCPECGTLWCFVPYEPYASFSFLVKWPYDEKCFGSIAEIGDARVLHEWHGAFLRENWRSLVTDEIEAIDRWRQCTYMSHNPIDKDLAEYPNKYLSSASEIVRYAENTFNKSL</sequence>
<comment type="caution">
    <text evidence="1">The sequence shown here is derived from an EMBL/GenBank/DDBJ whole genome shotgun (WGS) entry which is preliminary data.</text>
</comment>
<proteinExistence type="predicted"/>
<dbReference type="Proteomes" id="UP000431462">
    <property type="component" value="Unassembled WGS sequence"/>
</dbReference>
<evidence type="ECO:0000313" key="2">
    <source>
        <dbReference type="Proteomes" id="UP000431462"/>
    </source>
</evidence>
<accession>A0A844I1Y1</accession>
<gene>
    <name evidence="1" type="ORF">FH752_17315</name>
</gene>